<dbReference type="Proteomes" id="UP000028488">
    <property type="component" value="Chromosome"/>
</dbReference>
<sequence>MRPRGRQWWKLLGLAGVVGVAATGVVAVRADRQRKAYTPDEVRARLHERYTRAYAAHDGQKEIDLTPPTRRDRVTGALRRFRRRGTGTDQPRARRIPSAS</sequence>
<proteinExistence type="predicted"/>
<dbReference type="EMBL" id="CP008947">
    <property type="protein sequence ID" value="AII04315.1"/>
    <property type="molecule type" value="Genomic_DNA"/>
</dbReference>
<feature type="region of interest" description="Disordered" evidence="1">
    <location>
        <begin position="75"/>
        <end position="100"/>
    </location>
</feature>
<evidence type="ECO:0000313" key="3">
    <source>
        <dbReference type="Proteomes" id="UP000028488"/>
    </source>
</evidence>
<evidence type="ECO:0000313" key="2">
    <source>
        <dbReference type="EMBL" id="AII04315.1"/>
    </source>
</evidence>
<evidence type="ECO:0000256" key="1">
    <source>
        <dbReference type="SAM" id="MobiDB-lite"/>
    </source>
</evidence>
<protein>
    <submittedName>
        <fullName evidence="2">Uncharacterized protein</fullName>
    </submittedName>
</protein>
<organism evidence="2 3">
    <name type="scientific">Rhodococcus opacus</name>
    <name type="common">Nocardia opaca</name>
    <dbReference type="NCBI Taxonomy" id="37919"/>
    <lineage>
        <taxon>Bacteria</taxon>
        <taxon>Bacillati</taxon>
        <taxon>Actinomycetota</taxon>
        <taxon>Actinomycetes</taxon>
        <taxon>Mycobacteriales</taxon>
        <taxon>Nocardiaceae</taxon>
        <taxon>Rhodococcus</taxon>
    </lineage>
</organism>
<dbReference type="eggNOG" id="ENOG5033C84">
    <property type="taxonomic scope" value="Bacteria"/>
</dbReference>
<dbReference type="AlphaFoldDB" id="A0A076EDF7"/>
<gene>
    <name evidence="2" type="ORF">EP51_06820</name>
</gene>
<reference evidence="2 3" key="1">
    <citation type="submission" date="2014-07" db="EMBL/GenBank/DDBJ databases">
        <title>Genome Sequence of Rhodococcus opacus Strain R7, a Biodegrader of Mono- and Polycyclic Aromatic Hydrocarbons.</title>
        <authorList>
            <person name="Di Gennaro P."/>
            <person name="Zampolli J."/>
            <person name="Presti I."/>
            <person name="Cappelletti M."/>
            <person name="D'Ursi P."/>
            <person name="Orro A."/>
            <person name="Mezzelani A."/>
            <person name="Milanesi L."/>
        </authorList>
    </citation>
    <scope>NUCLEOTIDE SEQUENCE [LARGE SCALE GENOMIC DNA]</scope>
    <source>
        <strain evidence="2 3">R7</strain>
    </source>
</reference>
<accession>A0A076EDF7</accession>
<name>A0A076EDF7_RHOOP</name>